<evidence type="ECO:0000313" key="3">
    <source>
        <dbReference type="Proteomes" id="UP000325788"/>
    </source>
</evidence>
<evidence type="ECO:0000256" key="1">
    <source>
        <dbReference type="SAM" id="SignalP"/>
    </source>
</evidence>
<dbReference type="AlphaFoldDB" id="A0A5N4WBI4"/>
<feature type="signal peptide" evidence="1">
    <location>
        <begin position="1"/>
        <end position="21"/>
    </location>
</feature>
<dbReference type="Proteomes" id="UP000325788">
    <property type="component" value="Unassembled WGS sequence"/>
</dbReference>
<reference evidence="2 3" key="1">
    <citation type="submission" date="2019-09" db="EMBL/GenBank/DDBJ databases">
        <title>Draft genome sequence of Acinetobacter tandoii W4-4-4 isolated from environmental water sample.</title>
        <authorList>
            <person name="Wee S.K."/>
            <person name="Yan B."/>
            <person name="Mustaffa S.B."/>
            <person name="Yap E.P.H."/>
        </authorList>
    </citation>
    <scope>NUCLEOTIDE SEQUENCE [LARGE SCALE GENOMIC DNA]</scope>
    <source>
        <strain evidence="2 3">W4-4-4</strain>
    </source>
</reference>
<evidence type="ECO:0000313" key="2">
    <source>
        <dbReference type="EMBL" id="KAB1854534.1"/>
    </source>
</evidence>
<proteinExistence type="predicted"/>
<dbReference type="RefSeq" id="WP_151504769.1">
    <property type="nucleotide sequence ID" value="NZ_VXLD01000006.1"/>
</dbReference>
<comment type="caution">
    <text evidence="2">The sequence shown here is derived from an EMBL/GenBank/DDBJ whole genome shotgun (WGS) entry which is preliminary data.</text>
</comment>
<name>A0A5N4WBI4_9GAMM</name>
<accession>A0A5N4WBI4</accession>
<sequence>MKFLGLKAFLLAGLLSPALYANPETHQFAYISSHQQIQSKIRETLGQSSDVKEKYQLEKAQTWLSYADQLYSEKSKPKNLEMIYQQVLKITNTDNRVQLTTQTPILPFAQVMRRDLWARIESIKVHAGFQCAYKELAQAEVKLVWAAAEYCQLGWHHSREIFASAERLVDQAGYLAQHCENDRYLDQAFSPVKMATVEQLNGSTGCQGVNLAYWPFTPNQ</sequence>
<keyword evidence="1" id="KW-0732">Signal</keyword>
<feature type="chain" id="PRO_5024388119" evidence="1">
    <location>
        <begin position="22"/>
        <end position="220"/>
    </location>
</feature>
<organism evidence="2 3">
    <name type="scientific">Acinetobacter tandoii</name>
    <dbReference type="NCBI Taxonomy" id="202954"/>
    <lineage>
        <taxon>Bacteria</taxon>
        <taxon>Pseudomonadati</taxon>
        <taxon>Pseudomonadota</taxon>
        <taxon>Gammaproteobacteria</taxon>
        <taxon>Moraxellales</taxon>
        <taxon>Moraxellaceae</taxon>
        <taxon>Acinetobacter</taxon>
    </lineage>
</organism>
<dbReference type="EMBL" id="VXLD01000006">
    <property type="protein sequence ID" value="KAB1854534.1"/>
    <property type="molecule type" value="Genomic_DNA"/>
</dbReference>
<protein>
    <submittedName>
        <fullName evidence="2">Uncharacterized protein</fullName>
    </submittedName>
</protein>
<gene>
    <name evidence="2" type="ORF">F4W09_10575</name>
</gene>